<dbReference type="Pfam" id="PF23344">
    <property type="entry name" value="ZP-N"/>
    <property type="match status" value="1"/>
</dbReference>
<dbReference type="PANTHER" id="PTHR48071">
    <property type="entry name" value="SRCR DOMAIN-CONTAINING PROTEIN"/>
    <property type="match status" value="1"/>
</dbReference>
<name>A0A9D3Z3H0_DREPO</name>
<comment type="caution">
    <text evidence="9">The sequence shown here is derived from an EMBL/GenBank/DDBJ whole genome shotgun (WGS) entry which is preliminary data.</text>
</comment>
<gene>
    <name evidence="9" type="ORF">DPMN_069547</name>
</gene>
<evidence type="ECO:0000256" key="1">
    <source>
        <dbReference type="ARBA" id="ARBA00022729"/>
    </source>
</evidence>
<dbReference type="InterPro" id="IPR036772">
    <property type="entry name" value="SRCR-like_dom_sf"/>
</dbReference>
<evidence type="ECO:0000259" key="8">
    <source>
        <dbReference type="PROSITE" id="PS51034"/>
    </source>
</evidence>
<evidence type="ECO:0008006" key="11">
    <source>
        <dbReference type="Google" id="ProtNLM"/>
    </source>
</evidence>
<dbReference type="InterPro" id="IPR055356">
    <property type="entry name" value="ZP-N"/>
</dbReference>
<evidence type="ECO:0000256" key="3">
    <source>
        <dbReference type="ARBA" id="ARBA00023157"/>
    </source>
</evidence>
<dbReference type="EMBL" id="JAIWYP010000014">
    <property type="protein sequence ID" value="KAH3710081.1"/>
    <property type="molecule type" value="Genomic_DNA"/>
</dbReference>
<feature type="domain" description="SRCR" evidence="7">
    <location>
        <begin position="535"/>
        <end position="632"/>
    </location>
</feature>
<dbReference type="Pfam" id="PF00100">
    <property type="entry name" value="Zona_pellucida"/>
    <property type="match status" value="1"/>
</dbReference>
<dbReference type="PROSITE" id="PS00420">
    <property type="entry name" value="SRCR_1"/>
    <property type="match status" value="3"/>
</dbReference>
<keyword evidence="1" id="KW-0732">Signal</keyword>
<keyword evidence="5" id="KW-0325">Glycoprotein</keyword>
<evidence type="ECO:0000256" key="4">
    <source>
        <dbReference type="ARBA" id="ARBA00023170"/>
    </source>
</evidence>
<dbReference type="Gene3D" id="2.60.40.3210">
    <property type="entry name" value="Zona pellucida, ZP-N domain"/>
    <property type="match status" value="1"/>
</dbReference>
<feature type="disulfide bond" evidence="6">
    <location>
        <begin position="470"/>
        <end position="531"/>
    </location>
</feature>
<feature type="disulfide bond" evidence="6">
    <location>
        <begin position="924"/>
        <end position="934"/>
    </location>
</feature>
<feature type="domain" description="SRCR" evidence="7">
    <location>
        <begin position="853"/>
        <end position="955"/>
    </location>
</feature>
<feature type="domain" description="ZP" evidence="8">
    <location>
        <begin position="967"/>
        <end position="1219"/>
    </location>
</feature>
<dbReference type="Gene3D" id="2.60.40.4100">
    <property type="entry name" value="Zona pellucida, ZP-C domain"/>
    <property type="match status" value="1"/>
</dbReference>
<dbReference type="Gene3D" id="3.10.250.10">
    <property type="entry name" value="SRCR-like domain"/>
    <property type="match status" value="5"/>
</dbReference>
<keyword evidence="4" id="KW-0675">Receptor</keyword>
<sequence length="1219" mass="132666">MLLLLLLSMVVNAEIVSSKGKDFVIALMQQISSGSATLQISSDVTTTVTIEAPFIGYQRTLSIGPGLIETRMESTLRETSSKISFKGIRVKSEKPISIVVIDDTSPSVGAFLALPVESLSHEYMVVSHPGRKSELIVSPAADRTTVSISLRTTSNVTFNGLVYSSGEVIREVLDSFQTWQIQSDSDLTGTVIKSDGKVFASSGSQCAHIPEVAKDCDFIVEQLTPAISWQTDYIVPLARSCLNTVRIIARDDGANVKVTHAGRSWSTTLTAGGFDDRSFPHDPASDPVVIVQSSRPVMVTNIISSDPNAAPEVCGPAMTVIPAVTQFIDSYNFRIPSVRRSDLKLILPAAKMNGVLINGQPLHVMSSVHVFTGTFFDYYVIDAGTSGLGNDLNITHRENIDFGAVFYGMMGSDSFALPLGMSLDLTNANDVIRLVGGSSAANGRVEVYHHGNWGTVCDAAFDRKDAAVVCRLLGFYFGAADPVPSRYGPGKGMVMVDNLDCDGVEADLHLCRSGPWEQSTCPHSRDIGVNCSTDLRLVGTTDPREGRVEVFYNDEWGTVCDDYFDRREAEVVCRALGFGVTGYFYTGGGGAGRQWLDDLQCSGREADIGQCMSKNWGVTDCGHDEDIWLACYPQTKVRLAGGRSSAEGRLEVYAKSGWHSVCDHMFDVNDASVVCTMLGYSGMQTGSTAQISVYTHAQFGQGQGQVAIDELNCTGHEADIADCPSRPWLVTSCSHLHDVGVGCASSIRMVNGTSTTNGRLEVYFRGQWGTVCDRNFGASDAQVVCNQLNFPYFSGYNSVKTGSYYGSGNRPVVIDNVGCNGDEIDIALCASNPWLSSTCSDNSIVGVDCGTSVRLVGGSSPTEGRVEVYYNGRWGTVCSDNFDQRDADVICDQLGYRFGTPRKVYVNGHYGQGSGPITVDELQCDSTESDIQFCVSDPWLSHDCTHAQDAGVDCGLRLRDTLASDSICTSSRWNIRLDMRLMERVFPHSNAGDIALGQTQHCSGQLQGHELVFTNGLSSCDTTVTTTPEFNVYTNQLQYLYHDPLHPSIIRNVNWTFTLNCEIFRNGSVNFGINPGNSNTGNSIDSTAHFTIVQTFYSGFVNQQFVNPLPDNPLQLAINSDAYVRLRSPDADGNTKMIVQSCLATPTNNKNDPRRLPLITDRCESDQSVQIVLSSSHDFGFKFHAFSFDQSNQGIFIHCEVKFCPVTSFTPECQQFCRH</sequence>
<dbReference type="SUPFAM" id="SSF56487">
    <property type="entry name" value="SRCR-like"/>
    <property type="match status" value="5"/>
</dbReference>
<feature type="domain" description="SRCR" evidence="7">
    <location>
        <begin position="747"/>
        <end position="850"/>
    </location>
</feature>
<dbReference type="SMART" id="SM00241">
    <property type="entry name" value="ZP"/>
    <property type="match status" value="1"/>
</dbReference>
<reference evidence="9" key="2">
    <citation type="submission" date="2020-11" db="EMBL/GenBank/DDBJ databases">
        <authorList>
            <person name="McCartney M.A."/>
            <person name="Auch B."/>
            <person name="Kono T."/>
            <person name="Mallez S."/>
            <person name="Becker A."/>
            <person name="Gohl D.M."/>
            <person name="Silverstein K.A.T."/>
            <person name="Koren S."/>
            <person name="Bechman K.B."/>
            <person name="Herman A."/>
            <person name="Abrahante J.E."/>
            <person name="Garbe J."/>
        </authorList>
    </citation>
    <scope>NUCLEOTIDE SEQUENCE</scope>
    <source>
        <strain evidence="9">Duluth1</strain>
        <tissue evidence="9">Whole animal</tissue>
    </source>
</reference>
<evidence type="ECO:0000313" key="9">
    <source>
        <dbReference type="EMBL" id="KAH3710081.1"/>
    </source>
</evidence>
<evidence type="ECO:0000256" key="5">
    <source>
        <dbReference type="ARBA" id="ARBA00023180"/>
    </source>
</evidence>
<dbReference type="InterPro" id="IPR042235">
    <property type="entry name" value="ZP-C_dom"/>
</dbReference>
<dbReference type="FunFam" id="3.10.250.10:FF:000001">
    <property type="entry name" value="Lysyl oxidase 4 isoform X1"/>
    <property type="match status" value="2"/>
</dbReference>
<reference evidence="9" key="1">
    <citation type="journal article" date="2019" name="bioRxiv">
        <title>The Genome of the Zebra Mussel, Dreissena polymorpha: A Resource for Invasive Species Research.</title>
        <authorList>
            <person name="McCartney M.A."/>
            <person name="Auch B."/>
            <person name="Kono T."/>
            <person name="Mallez S."/>
            <person name="Zhang Y."/>
            <person name="Obille A."/>
            <person name="Becker A."/>
            <person name="Abrahante J.E."/>
            <person name="Garbe J."/>
            <person name="Badalamenti J.P."/>
            <person name="Herman A."/>
            <person name="Mangelson H."/>
            <person name="Liachko I."/>
            <person name="Sullivan S."/>
            <person name="Sone E.D."/>
            <person name="Koren S."/>
            <person name="Silverstein K.A.T."/>
            <person name="Beckman K.B."/>
            <person name="Gohl D.M."/>
        </authorList>
    </citation>
    <scope>NUCLEOTIDE SEQUENCE</scope>
    <source>
        <strain evidence="9">Duluth1</strain>
        <tissue evidence="9">Whole animal</tissue>
    </source>
</reference>
<dbReference type="FunFam" id="3.10.250.10:FF:000007">
    <property type="entry name" value="Soluble scavenger receptor cysteine-rich domain-containing protein SSC5D"/>
    <property type="match status" value="2"/>
</dbReference>
<dbReference type="Pfam" id="PF17517">
    <property type="entry name" value="IgGFc_binding"/>
    <property type="match status" value="1"/>
</dbReference>
<feature type="domain" description="SRCR" evidence="7">
    <location>
        <begin position="432"/>
        <end position="532"/>
    </location>
</feature>
<organism evidence="9 10">
    <name type="scientific">Dreissena polymorpha</name>
    <name type="common">Zebra mussel</name>
    <name type="synonym">Mytilus polymorpha</name>
    <dbReference type="NCBI Taxonomy" id="45954"/>
    <lineage>
        <taxon>Eukaryota</taxon>
        <taxon>Metazoa</taxon>
        <taxon>Spiralia</taxon>
        <taxon>Lophotrochozoa</taxon>
        <taxon>Mollusca</taxon>
        <taxon>Bivalvia</taxon>
        <taxon>Autobranchia</taxon>
        <taxon>Heteroconchia</taxon>
        <taxon>Euheterodonta</taxon>
        <taxon>Imparidentia</taxon>
        <taxon>Neoheterodontei</taxon>
        <taxon>Myida</taxon>
        <taxon>Dreissenoidea</taxon>
        <taxon>Dreissenidae</taxon>
        <taxon>Dreissena</taxon>
    </lineage>
</organism>
<dbReference type="InterPro" id="IPR035234">
    <property type="entry name" value="IgGFc-bd_N"/>
</dbReference>
<evidence type="ECO:0000259" key="7">
    <source>
        <dbReference type="PROSITE" id="PS50287"/>
    </source>
</evidence>
<evidence type="ECO:0000256" key="2">
    <source>
        <dbReference type="ARBA" id="ARBA00022737"/>
    </source>
</evidence>
<protein>
    <recommendedName>
        <fullName evidence="11">Deleted in malignant brain tumors 1 protein</fullName>
    </recommendedName>
</protein>
<dbReference type="Pfam" id="PF00530">
    <property type="entry name" value="SRCR"/>
    <property type="match status" value="5"/>
</dbReference>
<feature type="disulfide bond" evidence="6">
    <location>
        <begin position="819"/>
        <end position="829"/>
    </location>
</feature>
<comment type="caution">
    <text evidence="6">Lacks conserved residue(s) required for the propagation of feature annotation.</text>
</comment>
<feature type="disulfide bond" evidence="6">
    <location>
        <begin position="601"/>
        <end position="611"/>
    </location>
</feature>
<dbReference type="FunFam" id="3.10.250.10:FF:000011">
    <property type="entry name" value="Scavenger receptor class A member 5"/>
    <property type="match status" value="1"/>
</dbReference>
<keyword evidence="10" id="KW-1185">Reference proteome</keyword>
<dbReference type="PANTHER" id="PTHR48071:SF18">
    <property type="entry name" value="DELETED IN MALIGNANT BRAIN TUMORS 1 PROTEIN-RELATED"/>
    <property type="match status" value="1"/>
</dbReference>
<evidence type="ECO:0000256" key="6">
    <source>
        <dbReference type="PROSITE-ProRule" id="PRU00196"/>
    </source>
</evidence>
<feature type="domain" description="SRCR" evidence="7">
    <location>
        <begin position="637"/>
        <end position="744"/>
    </location>
</feature>
<dbReference type="Proteomes" id="UP000828390">
    <property type="component" value="Unassembled WGS sequence"/>
</dbReference>
<dbReference type="GO" id="GO:0016020">
    <property type="term" value="C:membrane"/>
    <property type="evidence" value="ECO:0007669"/>
    <property type="project" value="InterPro"/>
</dbReference>
<proteinExistence type="predicted"/>
<dbReference type="PRINTS" id="PR00258">
    <property type="entry name" value="SPERACTRCPTR"/>
</dbReference>
<dbReference type="InterPro" id="IPR001507">
    <property type="entry name" value="ZP_dom"/>
</dbReference>
<evidence type="ECO:0000313" key="10">
    <source>
        <dbReference type="Proteomes" id="UP000828390"/>
    </source>
</evidence>
<dbReference type="InterPro" id="IPR055355">
    <property type="entry name" value="ZP-C"/>
</dbReference>
<dbReference type="PROSITE" id="PS50287">
    <property type="entry name" value="SRCR_2"/>
    <property type="match status" value="5"/>
</dbReference>
<feature type="disulfide bond" evidence="6">
    <location>
        <begin position="501"/>
        <end position="511"/>
    </location>
</feature>
<feature type="disulfide bond" evidence="6">
    <location>
        <begin position="457"/>
        <end position="521"/>
    </location>
</feature>
<accession>A0A9D3Z3H0</accession>
<dbReference type="SMART" id="SM00202">
    <property type="entry name" value="SR"/>
    <property type="match status" value="5"/>
</dbReference>
<dbReference type="AlphaFoldDB" id="A0A9D3Z3H0"/>
<keyword evidence="2" id="KW-0677">Repeat</keyword>
<feature type="disulfide bond" evidence="6">
    <location>
        <begin position="713"/>
        <end position="723"/>
    </location>
</feature>
<dbReference type="PROSITE" id="PS51034">
    <property type="entry name" value="ZP_2"/>
    <property type="match status" value="1"/>
</dbReference>
<keyword evidence="3 6" id="KW-1015">Disulfide bond</keyword>
<dbReference type="InterPro" id="IPR001190">
    <property type="entry name" value="SRCR"/>
</dbReference>